<dbReference type="PANTHER" id="PTHR30483">
    <property type="entry name" value="LEUCINE-SPECIFIC-BINDING PROTEIN"/>
    <property type="match status" value="1"/>
</dbReference>
<evidence type="ECO:0000313" key="7">
    <source>
        <dbReference type="Proteomes" id="UP000199658"/>
    </source>
</evidence>
<dbReference type="OrthoDB" id="7337537at2"/>
<dbReference type="STRING" id="670154.SAMN04488002_2602"/>
<evidence type="ECO:0000256" key="2">
    <source>
        <dbReference type="ARBA" id="ARBA00022729"/>
    </source>
</evidence>
<keyword evidence="2 4" id="KW-0732">Signal</keyword>
<dbReference type="RefSeq" id="WP_090217467.1">
    <property type="nucleotide sequence ID" value="NZ_FOYO01000001.1"/>
</dbReference>
<reference evidence="7" key="1">
    <citation type="submission" date="2016-10" db="EMBL/GenBank/DDBJ databases">
        <authorList>
            <person name="Varghese N."/>
            <person name="Submissions S."/>
        </authorList>
    </citation>
    <scope>NUCLEOTIDE SEQUENCE [LARGE SCALE GENOMIC DNA]</scope>
    <source>
        <strain evidence="7">DSM 26921</strain>
    </source>
</reference>
<keyword evidence="3" id="KW-0029">Amino-acid transport</keyword>
<dbReference type="InterPro" id="IPR028082">
    <property type="entry name" value="Peripla_BP_I"/>
</dbReference>
<dbReference type="InterPro" id="IPR051010">
    <property type="entry name" value="BCAA_transport"/>
</dbReference>
<gene>
    <name evidence="6" type="ORF">SAMN04488002_2602</name>
</gene>
<dbReference type="Gene3D" id="3.40.50.2300">
    <property type="match status" value="2"/>
</dbReference>
<comment type="similarity">
    <text evidence="1">Belongs to the leucine-binding protein family.</text>
</comment>
<dbReference type="SUPFAM" id="SSF53822">
    <property type="entry name" value="Periplasmic binding protein-like I"/>
    <property type="match status" value="1"/>
</dbReference>
<dbReference type="CDD" id="cd06346">
    <property type="entry name" value="PBP1_ABC_ligand_binding-like"/>
    <property type="match status" value="1"/>
</dbReference>
<evidence type="ECO:0000256" key="3">
    <source>
        <dbReference type="ARBA" id="ARBA00022970"/>
    </source>
</evidence>
<feature type="chain" id="PRO_5011590275" evidence="4">
    <location>
        <begin position="21"/>
        <end position="398"/>
    </location>
</feature>
<accession>A0A1I6H6W2</accession>
<protein>
    <submittedName>
        <fullName evidence="6">Amino acid/amide ABC transporter substrate-binding protein, HAAT family</fullName>
    </submittedName>
</protein>
<feature type="domain" description="Leucine-binding protein" evidence="5">
    <location>
        <begin position="27"/>
        <end position="330"/>
    </location>
</feature>
<dbReference type="Pfam" id="PF13458">
    <property type="entry name" value="Peripla_BP_6"/>
    <property type="match status" value="1"/>
</dbReference>
<evidence type="ECO:0000313" key="6">
    <source>
        <dbReference type="EMBL" id="SFR50130.1"/>
    </source>
</evidence>
<keyword evidence="7" id="KW-1185">Reference proteome</keyword>
<name>A0A1I6H6W2_9RHOB</name>
<feature type="signal peptide" evidence="4">
    <location>
        <begin position="1"/>
        <end position="20"/>
    </location>
</feature>
<keyword evidence="3" id="KW-0813">Transport</keyword>
<proteinExistence type="inferred from homology"/>
<dbReference type="GO" id="GO:0006865">
    <property type="term" value="P:amino acid transport"/>
    <property type="evidence" value="ECO:0007669"/>
    <property type="project" value="UniProtKB-KW"/>
</dbReference>
<dbReference type="AlphaFoldDB" id="A0A1I6H6W2"/>
<evidence type="ECO:0000256" key="1">
    <source>
        <dbReference type="ARBA" id="ARBA00010062"/>
    </source>
</evidence>
<sequence length="398" mass="40255">MKKLLLATTATAMMAGAAFADGHAQTAKIGIILGFTGPLESITPQMADGAELAIKEVSESGALLDGTKVEAIRGDSTCVDAGAATSAAERLVTSDKVNAIMGADCSGVTGAILQNVARANGVVMVSPSATSPGLSTAEDDGLFFRTAPSDARQGVIITNILQDRGVKSVALTYTNNDYGKGLADAFKAAFEEAGGEVTISAAHEDGKADYSAEVGALASAGGEVLVVAGYVDQGGSGVIRAALDSGAFDTFYLPDGMVGTKLNENFGAELNGSYGAYPGTDSAGAATYGEMATAAGYDGTSAFSAESYDAAALIMLAMQAAKSTASADLKDHIFDVANAPGEEIFPGELAKGLKLIAEGKDIDYVGASAVELIGAGESAGNYQEIEFSDGVYSTIKYR</sequence>
<dbReference type="InterPro" id="IPR028081">
    <property type="entry name" value="Leu-bd"/>
</dbReference>
<organism evidence="6 7">
    <name type="scientific">Litoreibacter janthinus</name>
    <dbReference type="NCBI Taxonomy" id="670154"/>
    <lineage>
        <taxon>Bacteria</taxon>
        <taxon>Pseudomonadati</taxon>
        <taxon>Pseudomonadota</taxon>
        <taxon>Alphaproteobacteria</taxon>
        <taxon>Rhodobacterales</taxon>
        <taxon>Roseobacteraceae</taxon>
        <taxon>Litoreibacter</taxon>
    </lineage>
</organism>
<dbReference type="EMBL" id="FOYO01000001">
    <property type="protein sequence ID" value="SFR50130.1"/>
    <property type="molecule type" value="Genomic_DNA"/>
</dbReference>
<dbReference type="PANTHER" id="PTHR30483:SF6">
    <property type="entry name" value="PERIPLASMIC BINDING PROTEIN OF ABC TRANSPORTER FOR NATURAL AMINO ACIDS"/>
    <property type="match status" value="1"/>
</dbReference>
<dbReference type="Proteomes" id="UP000199658">
    <property type="component" value="Unassembled WGS sequence"/>
</dbReference>
<evidence type="ECO:0000256" key="4">
    <source>
        <dbReference type="SAM" id="SignalP"/>
    </source>
</evidence>
<evidence type="ECO:0000259" key="5">
    <source>
        <dbReference type="Pfam" id="PF13458"/>
    </source>
</evidence>